<proteinExistence type="predicted"/>
<dbReference type="HOGENOM" id="CLU_449855_0_0_1"/>
<dbReference type="KEGG" id="dha:DEHA2F05192g"/>
<dbReference type="GeneID" id="2903528"/>
<dbReference type="Proteomes" id="UP000000599">
    <property type="component" value="Chromosome F"/>
</dbReference>
<name>Q6BMI4_DEBHA</name>
<protein>
    <submittedName>
        <fullName evidence="1">DEHA2F05192p</fullName>
    </submittedName>
</protein>
<dbReference type="OrthoDB" id="4093184at2759"/>
<dbReference type="AlphaFoldDB" id="Q6BMI4"/>
<evidence type="ECO:0000313" key="1">
    <source>
        <dbReference type="EMBL" id="CAG88912.2"/>
    </source>
</evidence>
<evidence type="ECO:0000313" key="2">
    <source>
        <dbReference type="Proteomes" id="UP000000599"/>
    </source>
</evidence>
<sequence>MVSEILYNTPDFDPGSNLNQLIKSILDYQSKRQSDESLRLKKNYSPNDFISKVNNLEEFFYDNISYLTKIPQKNHQFLWLLSLESLATALYRYKLFYYENLLNDSYVDRQEIYNTNHILGTIATRLESITSRFRDLANRFFSEHISIGKFICSGTYSTIIMNKLFNFITTSFKLLTIDEAEDMLYINEVTLTIQSIGEFLFRYYTYIGGLEEVAKQELNNDVFPTLTEFIKTIYVIGKSQLILPFMVPSEISNDEFKPIIHPKTPLKVIQSSTIDFTFLKDYYKYIAFNLLSLSLSQETSIEHEYNVQSDIYFRVLLSFPNLSTTVYERFEISNNQPENLFDTGQLQERIQNDNIDFSSVSLLERQEISLLFILNYLLQLTELRNLIEPEQYYKSELTFLVRSLSTSISQDIHVSASRSGSLHPSTAPSYSQLNMLDSSNKIKQVSNIKFSSLSSIILHGTYKEKLIMIINFCEKLNQKSLNIPHIIERFNLDSNLENDFQHLVSMIDTEKYPGKLIYAKTISKITRLLKMISIKHLVQSAGINNVPESYLNRLFCSKEPLSVSTKVKEIVKFTQYSDSNKEVLIRFESLDNRTNPSLNSSIKNQINNYNTTKELEKLSDHLK</sequence>
<dbReference type="InParanoid" id="Q6BMI4"/>
<dbReference type="RefSeq" id="XP_460587.2">
    <property type="nucleotide sequence ID" value="XM_460587.1"/>
</dbReference>
<gene>
    <name evidence="1" type="ordered locus">DEHA2F05192g</name>
</gene>
<reference evidence="1 2" key="1">
    <citation type="journal article" date="2004" name="Nature">
        <title>Genome evolution in yeasts.</title>
        <authorList>
            <consortium name="Genolevures"/>
            <person name="Dujon B."/>
            <person name="Sherman D."/>
            <person name="Fischer G."/>
            <person name="Durrens P."/>
            <person name="Casaregola S."/>
            <person name="Lafontaine I."/>
            <person name="de Montigny J."/>
            <person name="Marck C."/>
            <person name="Neuveglise C."/>
            <person name="Talla E."/>
            <person name="Goffard N."/>
            <person name="Frangeul L."/>
            <person name="Aigle M."/>
            <person name="Anthouard V."/>
            <person name="Babour A."/>
            <person name="Barbe V."/>
            <person name="Barnay S."/>
            <person name="Blanchin S."/>
            <person name="Beckerich J.M."/>
            <person name="Beyne E."/>
            <person name="Bleykasten C."/>
            <person name="Boisrame A."/>
            <person name="Boyer J."/>
            <person name="Cattolico L."/>
            <person name="Confanioleri F."/>
            <person name="de Daruvar A."/>
            <person name="Despons L."/>
            <person name="Fabre E."/>
            <person name="Fairhead C."/>
            <person name="Ferry-Dumazet H."/>
            <person name="Groppi A."/>
            <person name="Hantraye F."/>
            <person name="Hennequin C."/>
            <person name="Jauniaux N."/>
            <person name="Joyet P."/>
            <person name="Kachouri R."/>
            <person name="Kerrest A."/>
            <person name="Koszul R."/>
            <person name="Lemaire M."/>
            <person name="Lesur I."/>
            <person name="Ma L."/>
            <person name="Muller H."/>
            <person name="Nicaud J.M."/>
            <person name="Nikolski M."/>
            <person name="Oztas S."/>
            <person name="Ozier-Kalogeropoulos O."/>
            <person name="Pellenz S."/>
            <person name="Potier S."/>
            <person name="Richard G.F."/>
            <person name="Straub M.L."/>
            <person name="Suleau A."/>
            <person name="Swennene D."/>
            <person name="Tekaia F."/>
            <person name="Wesolowski-Louvel M."/>
            <person name="Westhof E."/>
            <person name="Wirth B."/>
            <person name="Zeniou-Meyer M."/>
            <person name="Zivanovic I."/>
            <person name="Bolotin-Fukuhara M."/>
            <person name="Thierry A."/>
            <person name="Bouchier C."/>
            <person name="Caudron B."/>
            <person name="Scarpelli C."/>
            <person name="Gaillardin C."/>
            <person name="Weissenbach J."/>
            <person name="Wincker P."/>
            <person name="Souciet J.L."/>
        </authorList>
    </citation>
    <scope>NUCLEOTIDE SEQUENCE [LARGE SCALE GENOMIC DNA]</scope>
    <source>
        <strain evidence="2">ATCC 36239 / CBS 767 / BCRC 21394 / JCM 1990 / NBRC 0083 / IGC 2968</strain>
    </source>
</reference>
<keyword evidence="2" id="KW-1185">Reference proteome</keyword>
<dbReference type="eggNOG" id="ENOG502T6DQ">
    <property type="taxonomic scope" value="Eukaryota"/>
</dbReference>
<accession>Q6BMI4</accession>
<dbReference type="EMBL" id="CR382138">
    <property type="protein sequence ID" value="CAG88912.2"/>
    <property type="molecule type" value="Genomic_DNA"/>
</dbReference>
<organism evidence="1 2">
    <name type="scientific">Debaryomyces hansenii (strain ATCC 36239 / CBS 767 / BCRC 21394 / JCM 1990 / NBRC 0083 / IGC 2968)</name>
    <name type="common">Yeast</name>
    <name type="synonym">Torulaspora hansenii</name>
    <dbReference type="NCBI Taxonomy" id="284592"/>
    <lineage>
        <taxon>Eukaryota</taxon>
        <taxon>Fungi</taxon>
        <taxon>Dikarya</taxon>
        <taxon>Ascomycota</taxon>
        <taxon>Saccharomycotina</taxon>
        <taxon>Pichiomycetes</taxon>
        <taxon>Debaryomycetaceae</taxon>
        <taxon>Debaryomyces</taxon>
    </lineage>
</organism>
<dbReference type="OMA" id="CFEITSI"/>